<dbReference type="Proteomes" id="UP001519287">
    <property type="component" value="Unassembled WGS sequence"/>
</dbReference>
<evidence type="ECO:0008006" key="3">
    <source>
        <dbReference type="Google" id="ProtNLM"/>
    </source>
</evidence>
<evidence type="ECO:0000313" key="1">
    <source>
        <dbReference type="EMBL" id="MBP1992533.1"/>
    </source>
</evidence>
<sequence>MENDFDNQIELFQRATLADIKESKKHLKLFMKYQAMIAEFERRGLDTLSTQQHEVYQLLKNRVLNLQSAINLIIDAEIKEMIEYRYIKGNKHVVTIEHFAENMDDRTVERKLCKGIESVAESLKIMTVK</sequence>
<protein>
    <recommendedName>
        <fullName evidence="3">ArpU family transcriptional regulator</fullName>
    </recommendedName>
</protein>
<keyword evidence="2" id="KW-1185">Reference proteome</keyword>
<proteinExistence type="predicted"/>
<organism evidence="1 2">
    <name type="scientific">Paenibacillus eucommiae</name>
    <dbReference type="NCBI Taxonomy" id="1355755"/>
    <lineage>
        <taxon>Bacteria</taxon>
        <taxon>Bacillati</taxon>
        <taxon>Bacillota</taxon>
        <taxon>Bacilli</taxon>
        <taxon>Bacillales</taxon>
        <taxon>Paenibacillaceae</taxon>
        <taxon>Paenibacillus</taxon>
    </lineage>
</organism>
<gene>
    <name evidence="1" type="ORF">J2Z66_004142</name>
</gene>
<dbReference type="RefSeq" id="WP_209973629.1">
    <property type="nucleotide sequence ID" value="NZ_JAGGLB010000014.1"/>
</dbReference>
<name>A0ABS4IYD2_9BACL</name>
<reference evidence="1 2" key="1">
    <citation type="submission" date="2021-03" db="EMBL/GenBank/DDBJ databases">
        <title>Genomic Encyclopedia of Type Strains, Phase IV (KMG-IV): sequencing the most valuable type-strain genomes for metagenomic binning, comparative biology and taxonomic classification.</title>
        <authorList>
            <person name="Goeker M."/>
        </authorList>
    </citation>
    <scope>NUCLEOTIDE SEQUENCE [LARGE SCALE GENOMIC DNA]</scope>
    <source>
        <strain evidence="1 2">DSM 26048</strain>
    </source>
</reference>
<accession>A0ABS4IYD2</accession>
<dbReference type="EMBL" id="JAGGLB010000014">
    <property type="protein sequence ID" value="MBP1992533.1"/>
    <property type="molecule type" value="Genomic_DNA"/>
</dbReference>
<comment type="caution">
    <text evidence="1">The sequence shown here is derived from an EMBL/GenBank/DDBJ whole genome shotgun (WGS) entry which is preliminary data.</text>
</comment>
<evidence type="ECO:0000313" key="2">
    <source>
        <dbReference type="Proteomes" id="UP001519287"/>
    </source>
</evidence>